<evidence type="ECO:0000256" key="14">
    <source>
        <dbReference type="PIRSR" id="PIRSR602403-1"/>
    </source>
</evidence>
<dbReference type="Gene3D" id="1.10.630.10">
    <property type="entry name" value="Cytochrome P450"/>
    <property type="match status" value="1"/>
</dbReference>
<accession>A0A7R8VXR3</accession>
<dbReference type="SUPFAM" id="SSF48264">
    <property type="entry name" value="Cytochrome P450"/>
    <property type="match status" value="1"/>
</dbReference>
<keyword evidence="8" id="KW-0256">Endoplasmic reticulum</keyword>
<dbReference type="InterPro" id="IPR050476">
    <property type="entry name" value="Insect_CytP450_Detox"/>
</dbReference>
<protein>
    <recommendedName>
        <fullName evidence="17">Cytochrome P450</fullName>
    </recommendedName>
</protein>
<evidence type="ECO:0000256" key="6">
    <source>
        <dbReference type="ARBA" id="ARBA00022617"/>
    </source>
</evidence>
<keyword evidence="10 15" id="KW-0560">Oxidoreductase</keyword>
<keyword evidence="11 14" id="KW-0408">Iron</keyword>
<dbReference type="GO" id="GO:0020037">
    <property type="term" value="F:heme binding"/>
    <property type="evidence" value="ECO:0007669"/>
    <property type="project" value="InterPro"/>
</dbReference>
<keyword evidence="9" id="KW-0492">Microsome</keyword>
<dbReference type="InterPro" id="IPR017972">
    <property type="entry name" value="Cyt_P450_CS"/>
</dbReference>
<gene>
    <name evidence="16" type="ORF">TDIB3V08_LOCUS12999</name>
</gene>
<evidence type="ECO:0000256" key="1">
    <source>
        <dbReference type="ARBA" id="ARBA00001971"/>
    </source>
</evidence>
<evidence type="ECO:0000256" key="2">
    <source>
        <dbReference type="ARBA" id="ARBA00003690"/>
    </source>
</evidence>
<evidence type="ECO:0000256" key="3">
    <source>
        <dbReference type="ARBA" id="ARBA00004174"/>
    </source>
</evidence>
<evidence type="ECO:0000256" key="8">
    <source>
        <dbReference type="ARBA" id="ARBA00022824"/>
    </source>
</evidence>
<feature type="binding site" description="axial binding residue" evidence="14">
    <location>
        <position position="56"/>
    </location>
    <ligand>
        <name>heme</name>
        <dbReference type="ChEBI" id="CHEBI:30413"/>
    </ligand>
    <ligandPart>
        <name>Fe</name>
        <dbReference type="ChEBI" id="CHEBI:18248"/>
    </ligandPart>
</feature>
<dbReference type="GO" id="GO:0005506">
    <property type="term" value="F:iron ion binding"/>
    <property type="evidence" value="ECO:0007669"/>
    <property type="project" value="InterPro"/>
</dbReference>
<name>A0A7R8VXR3_TIMDO</name>
<evidence type="ECO:0000256" key="10">
    <source>
        <dbReference type="ARBA" id="ARBA00023002"/>
    </source>
</evidence>
<dbReference type="InterPro" id="IPR001128">
    <property type="entry name" value="Cyt_P450"/>
</dbReference>
<comment type="cofactor">
    <cofactor evidence="1 14">
        <name>heme</name>
        <dbReference type="ChEBI" id="CHEBI:30413"/>
    </cofactor>
</comment>
<comment type="subcellular location">
    <subcellularLocation>
        <location evidence="4">Endoplasmic reticulum membrane</location>
        <topology evidence="4">Peripheral membrane protein</topology>
    </subcellularLocation>
    <subcellularLocation>
        <location evidence="3">Microsome membrane</location>
        <topology evidence="3">Peripheral membrane protein</topology>
    </subcellularLocation>
</comment>
<evidence type="ECO:0000313" key="16">
    <source>
        <dbReference type="EMBL" id="CAD7206850.1"/>
    </source>
</evidence>
<dbReference type="GO" id="GO:0005789">
    <property type="term" value="C:endoplasmic reticulum membrane"/>
    <property type="evidence" value="ECO:0007669"/>
    <property type="project" value="UniProtKB-SubCell"/>
</dbReference>
<dbReference type="AlphaFoldDB" id="A0A7R8VXR3"/>
<evidence type="ECO:0000256" key="12">
    <source>
        <dbReference type="ARBA" id="ARBA00023033"/>
    </source>
</evidence>
<evidence type="ECO:0000256" key="13">
    <source>
        <dbReference type="ARBA" id="ARBA00023136"/>
    </source>
</evidence>
<comment type="similarity">
    <text evidence="5 15">Belongs to the cytochrome P450 family.</text>
</comment>
<evidence type="ECO:0000256" key="11">
    <source>
        <dbReference type="ARBA" id="ARBA00023004"/>
    </source>
</evidence>
<evidence type="ECO:0000256" key="9">
    <source>
        <dbReference type="ARBA" id="ARBA00022848"/>
    </source>
</evidence>
<comment type="function">
    <text evidence="2">May be involved in the metabolism of insect hormones and in the breakdown of synthetic insecticides.</text>
</comment>
<reference evidence="16" key="1">
    <citation type="submission" date="2020-11" db="EMBL/GenBank/DDBJ databases">
        <authorList>
            <person name="Tran Van P."/>
        </authorList>
    </citation>
    <scope>NUCLEOTIDE SEQUENCE</scope>
</reference>
<keyword evidence="12 15" id="KW-0503">Monooxygenase</keyword>
<dbReference type="GO" id="GO:0016705">
    <property type="term" value="F:oxidoreductase activity, acting on paired donors, with incorporation or reduction of molecular oxygen"/>
    <property type="evidence" value="ECO:0007669"/>
    <property type="project" value="InterPro"/>
</dbReference>
<keyword evidence="7 14" id="KW-0479">Metal-binding</keyword>
<dbReference type="GO" id="GO:0004497">
    <property type="term" value="F:monooxygenase activity"/>
    <property type="evidence" value="ECO:0007669"/>
    <property type="project" value="UniProtKB-KW"/>
</dbReference>
<dbReference type="InterPro" id="IPR036396">
    <property type="entry name" value="Cyt_P450_sf"/>
</dbReference>
<evidence type="ECO:0000256" key="4">
    <source>
        <dbReference type="ARBA" id="ARBA00004406"/>
    </source>
</evidence>
<sequence length="114" mass="12975">MIEKGTTVYMSLHGLHTDPEYFPEPERFDPERFSEENKRSITPYTYLPFGEGPHNCIGSRFGLMSVKCCLTHILAEYEVFKCPETPFPLQYSNKSIVLASTGGIPLKFKRIVAP</sequence>
<dbReference type="PANTHER" id="PTHR24292:SF45">
    <property type="entry name" value="CYTOCHROME P450 6G1-RELATED"/>
    <property type="match status" value="1"/>
</dbReference>
<keyword evidence="13" id="KW-0472">Membrane</keyword>
<evidence type="ECO:0008006" key="17">
    <source>
        <dbReference type="Google" id="ProtNLM"/>
    </source>
</evidence>
<dbReference type="InterPro" id="IPR002403">
    <property type="entry name" value="Cyt_P450_E_grp-IV"/>
</dbReference>
<dbReference type="Pfam" id="PF00067">
    <property type="entry name" value="p450"/>
    <property type="match status" value="1"/>
</dbReference>
<dbReference type="EMBL" id="OA587905">
    <property type="protein sequence ID" value="CAD7206850.1"/>
    <property type="molecule type" value="Genomic_DNA"/>
</dbReference>
<evidence type="ECO:0000256" key="15">
    <source>
        <dbReference type="RuleBase" id="RU000461"/>
    </source>
</evidence>
<dbReference type="PROSITE" id="PS00086">
    <property type="entry name" value="CYTOCHROME_P450"/>
    <property type="match status" value="1"/>
</dbReference>
<evidence type="ECO:0000256" key="7">
    <source>
        <dbReference type="ARBA" id="ARBA00022723"/>
    </source>
</evidence>
<evidence type="ECO:0000256" key="5">
    <source>
        <dbReference type="ARBA" id="ARBA00010617"/>
    </source>
</evidence>
<dbReference type="PANTHER" id="PTHR24292">
    <property type="entry name" value="CYTOCHROME P450"/>
    <property type="match status" value="1"/>
</dbReference>
<keyword evidence="6 14" id="KW-0349">Heme</keyword>
<organism evidence="16">
    <name type="scientific">Timema douglasi</name>
    <name type="common">Walking stick</name>
    <dbReference type="NCBI Taxonomy" id="61478"/>
    <lineage>
        <taxon>Eukaryota</taxon>
        <taxon>Metazoa</taxon>
        <taxon>Ecdysozoa</taxon>
        <taxon>Arthropoda</taxon>
        <taxon>Hexapoda</taxon>
        <taxon>Insecta</taxon>
        <taxon>Pterygota</taxon>
        <taxon>Neoptera</taxon>
        <taxon>Polyneoptera</taxon>
        <taxon>Phasmatodea</taxon>
        <taxon>Timematodea</taxon>
        <taxon>Timematoidea</taxon>
        <taxon>Timematidae</taxon>
        <taxon>Timema</taxon>
    </lineage>
</organism>
<dbReference type="PRINTS" id="PR00465">
    <property type="entry name" value="EP450IV"/>
</dbReference>
<proteinExistence type="inferred from homology"/>